<feature type="compositionally biased region" description="Low complexity" evidence="1">
    <location>
        <begin position="202"/>
        <end position="222"/>
    </location>
</feature>
<sequence length="222" mass="23565">MTDAPLAEILERSWAQALEDAEARHGSRPAFHFEGEDWHQALTFTEWLQATRTVAAGLAALGVQKGHRVAALAPGSAMWPILQTACSHLGAIIVPVNTRYRQDEVGFVLGLAEPDVIVLIASYHHVDYVDLVTRSLKGRPIEMVTLDSPVIELVPAPAAGEPGQRSWAQLLALGAQAPAAPLVGRADDAVLLQFTSGTSAFPKGRSSPAARRSARPGTSPSA</sequence>
<dbReference type="InterPro" id="IPR000873">
    <property type="entry name" value="AMP-dep_synth/lig_dom"/>
</dbReference>
<evidence type="ECO:0000313" key="4">
    <source>
        <dbReference type="Proteomes" id="UP001321498"/>
    </source>
</evidence>
<dbReference type="Pfam" id="PF00501">
    <property type="entry name" value="AMP-binding"/>
    <property type="match status" value="1"/>
</dbReference>
<dbReference type="PANTHER" id="PTHR43767:SF12">
    <property type="entry name" value="AMP-DEPENDENT SYNTHETASE AND LIGASE"/>
    <property type="match status" value="1"/>
</dbReference>
<feature type="domain" description="AMP-dependent synthetase/ligase" evidence="2">
    <location>
        <begin position="19"/>
        <end position="204"/>
    </location>
</feature>
<dbReference type="EMBL" id="AP027731">
    <property type="protein sequence ID" value="BDZ45508.1"/>
    <property type="molecule type" value="Genomic_DNA"/>
</dbReference>
<gene>
    <name evidence="3" type="ORF">GCM10025866_14170</name>
</gene>
<dbReference type="RefSeq" id="WP_350226732.1">
    <property type="nucleotide sequence ID" value="NZ_AP027731.1"/>
</dbReference>
<dbReference type="SUPFAM" id="SSF56801">
    <property type="entry name" value="Acetyl-CoA synthetase-like"/>
    <property type="match status" value="1"/>
</dbReference>
<organism evidence="3 4">
    <name type="scientific">Naasia aerilata</name>
    <dbReference type="NCBI Taxonomy" id="1162966"/>
    <lineage>
        <taxon>Bacteria</taxon>
        <taxon>Bacillati</taxon>
        <taxon>Actinomycetota</taxon>
        <taxon>Actinomycetes</taxon>
        <taxon>Micrococcales</taxon>
        <taxon>Microbacteriaceae</taxon>
        <taxon>Naasia</taxon>
    </lineage>
</organism>
<evidence type="ECO:0000313" key="3">
    <source>
        <dbReference type="EMBL" id="BDZ45508.1"/>
    </source>
</evidence>
<evidence type="ECO:0000259" key="2">
    <source>
        <dbReference type="Pfam" id="PF00501"/>
    </source>
</evidence>
<feature type="region of interest" description="Disordered" evidence="1">
    <location>
        <begin position="200"/>
        <end position="222"/>
    </location>
</feature>
<reference evidence="4" key="1">
    <citation type="journal article" date="2019" name="Int. J. Syst. Evol. Microbiol.">
        <title>The Global Catalogue of Microorganisms (GCM) 10K type strain sequencing project: providing services to taxonomists for standard genome sequencing and annotation.</title>
        <authorList>
            <consortium name="The Broad Institute Genomics Platform"/>
            <consortium name="The Broad Institute Genome Sequencing Center for Infectious Disease"/>
            <person name="Wu L."/>
            <person name="Ma J."/>
        </authorList>
    </citation>
    <scope>NUCLEOTIDE SEQUENCE [LARGE SCALE GENOMIC DNA]</scope>
    <source>
        <strain evidence="4">NBRC 108725</strain>
    </source>
</reference>
<name>A0ABN6XKP6_9MICO</name>
<dbReference type="Gene3D" id="3.40.50.980">
    <property type="match status" value="1"/>
</dbReference>
<accession>A0ABN6XKP6</accession>
<protein>
    <recommendedName>
        <fullName evidence="2">AMP-dependent synthetase/ligase domain-containing protein</fullName>
    </recommendedName>
</protein>
<keyword evidence="4" id="KW-1185">Reference proteome</keyword>
<dbReference type="PANTHER" id="PTHR43767">
    <property type="entry name" value="LONG-CHAIN-FATTY-ACID--COA LIGASE"/>
    <property type="match status" value="1"/>
</dbReference>
<evidence type="ECO:0000256" key="1">
    <source>
        <dbReference type="SAM" id="MobiDB-lite"/>
    </source>
</evidence>
<dbReference type="Proteomes" id="UP001321498">
    <property type="component" value="Chromosome"/>
</dbReference>
<proteinExistence type="predicted"/>
<dbReference type="InterPro" id="IPR050237">
    <property type="entry name" value="ATP-dep_AMP-bd_enzyme"/>
</dbReference>